<feature type="non-terminal residue" evidence="1">
    <location>
        <position position="34"/>
    </location>
</feature>
<dbReference type="EMBL" id="LXQA011369536">
    <property type="protein sequence ID" value="MCI94893.1"/>
    <property type="molecule type" value="Genomic_DNA"/>
</dbReference>
<keyword evidence="2" id="KW-1185">Reference proteome</keyword>
<organism evidence="1 2">
    <name type="scientific">Trifolium medium</name>
    <dbReference type="NCBI Taxonomy" id="97028"/>
    <lineage>
        <taxon>Eukaryota</taxon>
        <taxon>Viridiplantae</taxon>
        <taxon>Streptophyta</taxon>
        <taxon>Embryophyta</taxon>
        <taxon>Tracheophyta</taxon>
        <taxon>Spermatophyta</taxon>
        <taxon>Magnoliopsida</taxon>
        <taxon>eudicotyledons</taxon>
        <taxon>Gunneridae</taxon>
        <taxon>Pentapetalae</taxon>
        <taxon>rosids</taxon>
        <taxon>fabids</taxon>
        <taxon>Fabales</taxon>
        <taxon>Fabaceae</taxon>
        <taxon>Papilionoideae</taxon>
        <taxon>50 kb inversion clade</taxon>
        <taxon>NPAAA clade</taxon>
        <taxon>Hologalegina</taxon>
        <taxon>IRL clade</taxon>
        <taxon>Trifolieae</taxon>
        <taxon>Trifolium</taxon>
    </lineage>
</organism>
<dbReference type="AlphaFoldDB" id="A0A392W567"/>
<comment type="caution">
    <text evidence="1">The sequence shown here is derived from an EMBL/GenBank/DDBJ whole genome shotgun (WGS) entry which is preliminary data.</text>
</comment>
<evidence type="ECO:0000313" key="2">
    <source>
        <dbReference type="Proteomes" id="UP000265520"/>
    </source>
</evidence>
<protein>
    <submittedName>
        <fullName evidence="1">Uncharacterized protein</fullName>
    </submittedName>
</protein>
<accession>A0A392W567</accession>
<evidence type="ECO:0000313" key="1">
    <source>
        <dbReference type="EMBL" id="MCI94893.1"/>
    </source>
</evidence>
<reference evidence="1 2" key="1">
    <citation type="journal article" date="2018" name="Front. Plant Sci.">
        <title>Red Clover (Trifolium pratense) and Zigzag Clover (T. medium) - A Picture of Genomic Similarities and Differences.</title>
        <authorList>
            <person name="Dluhosova J."/>
            <person name="Istvanek J."/>
            <person name="Nedelnik J."/>
            <person name="Repkova J."/>
        </authorList>
    </citation>
    <scope>NUCLEOTIDE SEQUENCE [LARGE SCALE GENOMIC DNA]</scope>
    <source>
        <strain evidence="2">cv. 10/8</strain>
        <tissue evidence="1">Leaf</tissue>
    </source>
</reference>
<proteinExistence type="predicted"/>
<dbReference type="Proteomes" id="UP000265520">
    <property type="component" value="Unassembled WGS sequence"/>
</dbReference>
<name>A0A392W567_9FABA</name>
<sequence length="34" mass="3757">MWRTARKTIVARGCRVAMPVVSPASARGRALFCH</sequence>